<evidence type="ECO:0000259" key="1">
    <source>
        <dbReference type="PROSITE" id="PS50181"/>
    </source>
</evidence>
<dbReference type="InterPro" id="IPR036047">
    <property type="entry name" value="F-box-like_dom_sf"/>
</dbReference>
<protein>
    <recommendedName>
        <fullName evidence="1">F-box domain-containing protein</fullName>
    </recommendedName>
</protein>
<dbReference type="CDD" id="cd22160">
    <property type="entry name" value="F-box_AtFBL13-like"/>
    <property type="match status" value="1"/>
</dbReference>
<comment type="caution">
    <text evidence="2">The sequence shown here is derived from an EMBL/GenBank/DDBJ whole genome shotgun (WGS) entry which is preliminary data.</text>
</comment>
<dbReference type="PANTHER" id="PTHR32141">
    <property type="match status" value="1"/>
</dbReference>
<dbReference type="SUPFAM" id="SSF81383">
    <property type="entry name" value="F-box domain"/>
    <property type="match status" value="1"/>
</dbReference>
<dbReference type="InterPro" id="IPR053781">
    <property type="entry name" value="F-box_AtFBL13-like"/>
</dbReference>
<evidence type="ECO:0000313" key="2">
    <source>
        <dbReference type="EMBL" id="KAK1606741.1"/>
    </source>
</evidence>
<evidence type="ECO:0000313" key="3">
    <source>
        <dbReference type="Proteomes" id="UP001231189"/>
    </source>
</evidence>
<keyword evidence="3" id="KW-1185">Reference proteome</keyword>
<dbReference type="Pfam" id="PF00646">
    <property type="entry name" value="F-box"/>
    <property type="match status" value="1"/>
</dbReference>
<dbReference type="Proteomes" id="UP001231189">
    <property type="component" value="Unassembled WGS sequence"/>
</dbReference>
<dbReference type="PANTHER" id="PTHR32141:SF173">
    <property type="entry name" value="F-BOX DOMAIN-CONTAINING PROTEIN"/>
    <property type="match status" value="1"/>
</dbReference>
<dbReference type="InterPro" id="IPR055411">
    <property type="entry name" value="LRR_FXL15/At3g58940/PEG3-like"/>
</dbReference>
<name>A0AAD8VIS2_LOLMU</name>
<dbReference type="InterPro" id="IPR001810">
    <property type="entry name" value="F-box_dom"/>
</dbReference>
<feature type="domain" description="F-box" evidence="1">
    <location>
        <begin position="45"/>
        <end position="81"/>
    </location>
</feature>
<dbReference type="InterPro" id="IPR055302">
    <property type="entry name" value="F-box_dom-containing"/>
</dbReference>
<organism evidence="2 3">
    <name type="scientific">Lolium multiflorum</name>
    <name type="common">Italian ryegrass</name>
    <name type="synonym">Lolium perenne subsp. multiflorum</name>
    <dbReference type="NCBI Taxonomy" id="4521"/>
    <lineage>
        <taxon>Eukaryota</taxon>
        <taxon>Viridiplantae</taxon>
        <taxon>Streptophyta</taxon>
        <taxon>Embryophyta</taxon>
        <taxon>Tracheophyta</taxon>
        <taxon>Spermatophyta</taxon>
        <taxon>Magnoliopsida</taxon>
        <taxon>Liliopsida</taxon>
        <taxon>Poales</taxon>
        <taxon>Poaceae</taxon>
        <taxon>BOP clade</taxon>
        <taxon>Pooideae</taxon>
        <taxon>Poodae</taxon>
        <taxon>Poeae</taxon>
        <taxon>Poeae Chloroplast Group 2 (Poeae type)</taxon>
        <taxon>Loliodinae</taxon>
        <taxon>Loliinae</taxon>
        <taxon>Lolium</taxon>
    </lineage>
</organism>
<accession>A0AAD8VIS2</accession>
<proteinExistence type="predicted"/>
<reference evidence="2" key="1">
    <citation type="submission" date="2023-07" db="EMBL/GenBank/DDBJ databases">
        <title>A chromosome-level genome assembly of Lolium multiflorum.</title>
        <authorList>
            <person name="Chen Y."/>
            <person name="Copetti D."/>
            <person name="Kolliker R."/>
            <person name="Studer B."/>
        </authorList>
    </citation>
    <scope>NUCLEOTIDE SEQUENCE</scope>
    <source>
        <strain evidence="2">02402/16</strain>
        <tissue evidence="2">Leaf</tissue>
    </source>
</reference>
<dbReference type="Pfam" id="PF08387">
    <property type="entry name" value="FBD"/>
    <property type="match status" value="1"/>
</dbReference>
<dbReference type="InterPro" id="IPR006566">
    <property type="entry name" value="FBD"/>
</dbReference>
<dbReference type="EMBL" id="JAUUTY010000007">
    <property type="protein sequence ID" value="KAK1606741.1"/>
    <property type="molecule type" value="Genomic_DNA"/>
</dbReference>
<dbReference type="PROSITE" id="PS50181">
    <property type="entry name" value="FBOX"/>
    <property type="match status" value="1"/>
</dbReference>
<sequence>MLHGLAPETLSPGDDELLGFLYASLPKPPVSTFPSLCCAADQETADHVSRLPDDLLRRVVSLLPAKDGARTTVLSSRWRGLWHSAPLVLADTHLLPGGDAGVRPARAGAASRAVTDAVSAALEAHPGPFPFVSLSCSFIAGADRAVLARWFQHLATKGVDVLVFVNRPWPLPGLRLPSSLFSCASLRKLWIGAWVFPDTTTLPRGAAFPNLRELVLGCAVMEDKDLEFVLAVSPVLEILAVAGSQTPVHARLASPSLRRGMFCLSILDEVAVVDAPSMEGLFLWHNRTTVSKTSTTVKIGHAPKLSLLGYLEPGVHTLQIGDTIIKAGTKASTSTTVSSVQILALKLQFGVCSEVKMLPSFLRCFPSVKTLIVQSEETLEPTSKLSVKSWKGTGPIECVQSHLKTLLFRELQGNRNEFKFLTFIAENAQKLEKMYIEVKMGLSRTTREVMATKLRALKSANWASRDCEMLFRTSKVLRGGTIWSIEVGTCLSLDDPLYLK</sequence>
<dbReference type="Pfam" id="PF24758">
    <property type="entry name" value="LRR_At5g56370"/>
    <property type="match status" value="1"/>
</dbReference>
<dbReference type="AlphaFoldDB" id="A0AAD8VIS2"/>
<gene>
    <name evidence="2" type="ORF">QYE76_030414</name>
</gene>